<dbReference type="EMBL" id="CP009374">
    <property type="protein sequence ID" value="AIN95470.1"/>
    <property type="molecule type" value="Genomic_DNA"/>
</dbReference>
<keyword evidence="7 13" id="KW-1133">Transmembrane helix</keyword>
<organism evidence="14 15">
    <name type="scientific">Leishmania panamensis</name>
    <dbReference type="NCBI Taxonomy" id="5679"/>
    <lineage>
        <taxon>Eukaryota</taxon>
        <taxon>Discoba</taxon>
        <taxon>Euglenozoa</taxon>
        <taxon>Kinetoplastea</taxon>
        <taxon>Metakinetoplastina</taxon>
        <taxon>Trypanosomatida</taxon>
        <taxon>Trypanosomatidae</taxon>
        <taxon>Leishmaniinae</taxon>
        <taxon>Leishmania</taxon>
        <taxon>Leishmania guyanensis species complex</taxon>
    </lineage>
</organism>
<comment type="similarity">
    <text evidence="2 11">Belongs to the mitochondrial carrier (TC 2.A.29) family.</text>
</comment>
<dbReference type="KEGG" id="lpan:LPMP_050290"/>
<feature type="region of interest" description="Disordered" evidence="12">
    <location>
        <begin position="1"/>
        <end position="50"/>
    </location>
</feature>
<dbReference type="VEuPathDB" id="TriTrypDB:LPMP_050290"/>
<feature type="repeat" description="Solcar" evidence="10">
    <location>
        <begin position="149"/>
        <end position="237"/>
    </location>
</feature>
<evidence type="ECO:0000256" key="11">
    <source>
        <dbReference type="RuleBase" id="RU000488"/>
    </source>
</evidence>
<proteinExistence type="inferred from homology"/>
<dbReference type="Gene3D" id="1.50.40.10">
    <property type="entry name" value="Mitochondrial carrier domain"/>
    <property type="match status" value="2"/>
</dbReference>
<keyword evidence="4 10" id="KW-0812">Transmembrane</keyword>
<evidence type="ECO:0000256" key="7">
    <source>
        <dbReference type="ARBA" id="ARBA00022989"/>
    </source>
</evidence>
<dbReference type="GO" id="GO:0005315">
    <property type="term" value="F:phosphate transmembrane transporter activity"/>
    <property type="evidence" value="ECO:0007669"/>
    <property type="project" value="InterPro"/>
</dbReference>
<dbReference type="eggNOG" id="KOG0767">
    <property type="taxonomic scope" value="Eukaryota"/>
</dbReference>
<evidence type="ECO:0000256" key="13">
    <source>
        <dbReference type="SAM" id="Phobius"/>
    </source>
</evidence>
<accession>A0A088RI52</accession>
<keyword evidence="5" id="KW-0677">Repeat</keyword>
<dbReference type="GO" id="GO:0005743">
    <property type="term" value="C:mitochondrial inner membrane"/>
    <property type="evidence" value="ECO:0007669"/>
    <property type="project" value="UniProtKB-SubCell"/>
</dbReference>
<dbReference type="SUPFAM" id="SSF103506">
    <property type="entry name" value="Mitochondrial carrier"/>
    <property type="match status" value="1"/>
</dbReference>
<evidence type="ECO:0000256" key="5">
    <source>
        <dbReference type="ARBA" id="ARBA00022737"/>
    </source>
</evidence>
<dbReference type="PANTHER" id="PTHR45671:SF28">
    <property type="entry name" value="CARRIER PROTEIN, PUTATIVE-RELATED"/>
    <property type="match status" value="1"/>
</dbReference>
<dbReference type="PANTHER" id="PTHR45671">
    <property type="entry name" value="SOLUTE CARRIER FAMILY 25 (MITOCHONDRIAL CARRIER PHOSPHATE CARRIER), MEMBER 3, LIKE-RELATED-RELATED"/>
    <property type="match status" value="1"/>
</dbReference>
<protein>
    <submittedName>
        <fullName evidence="14">Phosphate carrier protein, mitochondrial-like protein</fullName>
    </submittedName>
</protein>
<evidence type="ECO:0000256" key="12">
    <source>
        <dbReference type="SAM" id="MobiDB-lite"/>
    </source>
</evidence>
<evidence type="ECO:0000313" key="14">
    <source>
        <dbReference type="EMBL" id="AIN95470.1"/>
    </source>
</evidence>
<keyword evidence="9 10" id="KW-0472">Membrane</keyword>
<evidence type="ECO:0000256" key="6">
    <source>
        <dbReference type="ARBA" id="ARBA00022792"/>
    </source>
</evidence>
<feature type="compositionally biased region" description="Polar residues" evidence="12">
    <location>
        <begin position="1"/>
        <end position="10"/>
    </location>
</feature>
<feature type="transmembrane region" description="Helical" evidence="13">
    <location>
        <begin position="463"/>
        <end position="481"/>
    </location>
</feature>
<dbReference type="GeneID" id="22572107"/>
<dbReference type="VEuPathDB" id="TriTrypDB:LPAL13_050007600"/>
<dbReference type="OrthoDB" id="427452at2759"/>
<dbReference type="InterPro" id="IPR044677">
    <property type="entry name" value="SLC25A3/Pic2/Mir1-like"/>
</dbReference>
<comment type="subcellular location">
    <subcellularLocation>
        <location evidence="1">Mitochondrion inner membrane</location>
        <topology evidence="1">Multi-pass membrane protein</topology>
    </subcellularLocation>
</comment>
<sequence>MHTHANSNEYPQPEPSKRKASMSAGFEVHNRNIGSNGSEANGHGDRADEPGLASLLMAGVGGSSTTAADVTNTTATTSLLPPGSTSGVVTSSHVSPTLSSRERVCFQGFLSTAAAAVLTGILLTTYIWRSTSASNIDPATGTVRLHSFQYFVYCFLGGMTVGMVHLVVAPIDILKCRVQVGEYRSFMDGFIHLYRVEAGGSILRALPLLFRGWLPMLWGYGIQGSVKFSLYEFLKYKLLISSVQAPGAAAKGVASSPALSLAAHSSSLYQFFIFLFSSCLAEVVADLGLAPWEAVKIRMQTSPSFPMHLRTALPRMWEREGLHGFYKGLVPLWCRQVPYTMIKFSSFEFIVAWLQSLFNRLGIMGAAAPGVTEKLVVSLLAGVLAGLLCGVVSHPADTVLSRMNQRASALTLNPTPLVANPIVDAPCSSIGQARAPCTAFRSAVHGALELMRTVGWRGMWKGLAPRLLMVVSLTALQWVTYDGFKVWAGLPTTGDVKE</sequence>
<dbReference type="AlphaFoldDB" id="A0A088RI52"/>
<keyword evidence="8" id="KW-0496">Mitochondrion</keyword>
<dbReference type="InterPro" id="IPR023395">
    <property type="entry name" value="MCP_dom_sf"/>
</dbReference>
<evidence type="ECO:0000256" key="8">
    <source>
        <dbReference type="ARBA" id="ARBA00023128"/>
    </source>
</evidence>
<evidence type="ECO:0000256" key="10">
    <source>
        <dbReference type="PROSITE-ProRule" id="PRU00282"/>
    </source>
</evidence>
<feature type="repeat" description="Solcar" evidence="10">
    <location>
        <begin position="373"/>
        <end position="487"/>
    </location>
</feature>
<feature type="transmembrane region" description="Helical" evidence="13">
    <location>
        <begin position="148"/>
        <end position="171"/>
    </location>
</feature>
<evidence type="ECO:0000256" key="2">
    <source>
        <dbReference type="ARBA" id="ARBA00006375"/>
    </source>
</evidence>
<dbReference type="PROSITE" id="PS50920">
    <property type="entry name" value="SOLCAR"/>
    <property type="match status" value="3"/>
</dbReference>
<dbReference type="GO" id="GO:1990547">
    <property type="term" value="P:mitochondrial phosphate ion transmembrane transport"/>
    <property type="evidence" value="ECO:0007669"/>
    <property type="project" value="InterPro"/>
</dbReference>
<dbReference type="Proteomes" id="UP000063063">
    <property type="component" value="Chromosome 5"/>
</dbReference>
<feature type="transmembrane region" description="Helical" evidence="13">
    <location>
        <begin position="108"/>
        <end position="128"/>
    </location>
</feature>
<evidence type="ECO:0000256" key="9">
    <source>
        <dbReference type="ARBA" id="ARBA00023136"/>
    </source>
</evidence>
<evidence type="ECO:0000256" key="1">
    <source>
        <dbReference type="ARBA" id="ARBA00004448"/>
    </source>
</evidence>
<feature type="repeat" description="Solcar" evidence="10">
    <location>
        <begin position="269"/>
        <end position="353"/>
    </location>
</feature>
<reference evidence="14 15" key="1">
    <citation type="journal article" date="2015" name="Sci. Rep.">
        <title>The genome of Leishmania panamensis: insights into genomics of the L. (Viannia) subgenus.</title>
        <authorList>
            <person name="Llanes A."/>
            <person name="Restrepo C.M."/>
            <person name="Vecchio G.D."/>
            <person name="Anguizola F.J."/>
            <person name="Lleonart R."/>
        </authorList>
    </citation>
    <scope>NUCLEOTIDE SEQUENCE [LARGE SCALE GENOMIC DNA]</scope>
    <source>
        <strain evidence="14 15">MHOM/PA/94/PSC-1</strain>
    </source>
</reference>
<feature type="transmembrane region" description="Helical" evidence="13">
    <location>
        <begin position="349"/>
        <end position="369"/>
    </location>
</feature>
<evidence type="ECO:0000313" key="15">
    <source>
        <dbReference type="Proteomes" id="UP000063063"/>
    </source>
</evidence>
<dbReference type="InterPro" id="IPR018108">
    <property type="entry name" value="MCP_transmembrane"/>
</dbReference>
<gene>
    <name evidence="14" type="ORF">LPMP_050290</name>
</gene>
<evidence type="ECO:0000256" key="4">
    <source>
        <dbReference type="ARBA" id="ARBA00022692"/>
    </source>
</evidence>
<evidence type="ECO:0000256" key="3">
    <source>
        <dbReference type="ARBA" id="ARBA00022448"/>
    </source>
</evidence>
<dbReference type="RefSeq" id="XP_010703792.1">
    <property type="nucleotide sequence ID" value="XM_010705490.1"/>
</dbReference>
<keyword evidence="3 11" id="KW-0813">Transport</keyword>
<feature type="transmembrane region" description="Helical" evidence="13">
    <location>
        <begin position="375"/>
        <end position="396"/>
    </location>
</feature>
<keyword evidence="6" id="KW-0999">Mitochondrion inner membrane</keyword>
<name>A0A088RI52_LEIPA</name>
<keyword evidence="15" id="KW-1185">Reference proteome</keyword>
<dbReference type="Pfam" id="PF00153">
    <property type="entry name" value="Mito_carr"/>
    <property type="match status" value="3"/>
</dbReference>